<dbReference type="GO" id="GO:0005783">
    <property type="term" value="C:endoplasmic reticulum"/>
    <property type="evidence" value="ECO:0007669"/>
    <property type="project" value="TreeGrafter"/>
</dbReference>
<dbReference type="OrthoDB" id="10250458at2759"/>
<organism evidence="5 6">
    <name type="scientific">Rhizoclosmatium globosum</name>
    <dbReference type="NCBI Taxonomy" id="329046"/>
    <lineage>
        <taxon>Eukaryota</taxon>
        <taxon>Fungi</taxon>
        <taxon>Fungi incertae sedis</taxon>
        <taxon>Chytridiomycota</taxon>
        <taxon>Chytridiomycota incertae sedis</taxon>
        <taxon>Chytridiomycetes</taxon>
        <taxon>Chytridiales</taxon>
        <taxon>Chytriomycetaceae</taxon>
        <taxon>Rhizoclosmatium</taxon>
    </lineage>
</organism>
<protein>
    <submittedName>
        <fullName evidence="5">Fes1-domain-containing protein</fullName>
    </submittedName>
</protein>
<dbReference type="GO" id="GO:0000774">
    <property type="term" value="F:adenyl-nucleotide exchange factor activity"/>
    <property type="evidence" value="ECO:0007669"/>
    <property type="project" value="TreeGrafter"/>
</dbReference>
<keyword evidence="6" id="KW-1185">Reference proteome</keyword>
<dbReference type="InterPro" id="IPR013918">
    <property type="entry name" value="Nucleotide_exch_fac_Fes1"/>
</dbReference>
<dbReference type="AlphaFoldDB" id="A0A1Y2D1D0"/>
<feature type="domain" description="Nucleotide exchange factor Fes1" evidence="4">
    <location>
        <begin position="20"/>
        <end position="103"/>
    </location>
</feature>
<dbReference type="InterPro" id="IPR011989">
    <property type="entry name" value="ARM-like"/>
</dbReference>
<dbReference type="SUPFAM" id="SSF48371">
    <property type="entry name" value="ARM repeat"/>
    <property type="match status" value="1"/>
</dbReference>
<reference evidence="5 6" key="1">
    <citation type="submission" date="2016-07" db="EMBL/GenBank/DDBJ databases">
        <title>Pervasive Adenine N6-methylation of Active Genes in Fungi.</title>
        <authorList>
            <consortium name="DOE Joint Genome Institute"/>
            <person name="Mondo S.J."/>
            <person name="Dannebaum R.O."/>
            <person name="Kuo R.C."/>
            <person name="Labutti K."/>
            <person name="Haridas S."/>
            <person name="Kuo A."/>
            <person name="Salamov A."/>
            <person name="Ahrendt S.R."/>
            <person name="Lipzen A."/>
            <person name="Sullivan W."/>
            <person name="Andreopoulos W.B."/>
            <person name="Clum A."/>
            <person name="Lindquist E."/>
            <person name="Daum C."/>
            <person name="Ramamoorthy G.K."/>
            <person name="Gryganskyi A."/>
            <person name="Culley D."/>
            <person name="Magnuson J.K."/>
            <person name="James T.Y."/>
            <person name="O'Malley M.A."/>
            <person name="Stajich J.E."/>
            <person name="Spatafora J.W."/>
            <person name="Visel A."/>
            <person name="Grigoriev I.V."/>
        </authorList>
    </citation>
    <scope>NUCLEOTIDE SEQUENCE [LARGE SCALE GENOMIC DNA]</scope>
    <source>
        <strain evidence="5 6">JEL800</strain>
    </source>
</reference>
<evidence type="ECO:0000259" key="4">
    <source>
        <dbReference type="Pfam" id="PF08609"/>
    </source>
</evidence>
<comment type="caution">
    <text evidence="5">The sequence shown here is derived from an EMBL/GenBank/DDBJ whole genome shotgun (WGS) entry which is preliminary data.</text>
</comment>
<dbReference type="STRING" id="329046.A0A1Y2D1D0"/>
<accession>A0A1Y2D1D0</accession>
<sequence length="322" mass="35114">MSAVDEKEGKFISRPVTSSDLLQWAIINKATEKEDAPARDEPMVPREPIDPKWVDIILGQPDSVRMKECVEIIKDASKTLDEKLQAFDELEMLIESLDNANDLRKLGLWKPIFEVLKSDPEAELRAFAAWVMGTAVQNNPGAQKDFLAVEGLPILVHALGNDSDSEVRAKCMTCLSGLVRHNPAAYQLLGANSTSNLGLEPVLQLIKSTNGNWSKAQKRAVFFLDGLVSGTSGEEGDVIAKAVEDAKKGNWAADIAAMLEADQNIDADLLEKSISLVIHLGEKNVVADDFKLRLKGVLASATSKYAADLDQDLVNAAKTMFQ</sequence>
<feature type="coiled-coil region" evidence="3">
    <location>
        <begin position="73"/>
        <end position="100"/>
    </location>
</feature>
<keyword evidence="3" id="KW-0175">Coiled coil</keyword>
<evidence type="ECO:0000256" key="3">
    <source>
        <dbReference type="SAM" id="Coils"/>
    </source>
</evidence>
<proteinExistence type="inferred from homology"/>
<dbReference type="InterPro" id="IPR050693">
    <property type="entry name" value="Hsp70_NEF-Inhibitors"/>
</dbReference>
<evidence type="ECO:0000313" key="5">
    <source>
        <dbReference type="EMBL" id="ORY53060.1"/>
    </source>
</evidence>
<dbReference type="Gene3D" id="1.25.10.10">
    <property type="entry name" value="Leucine-rich Repeat Variant"/>
    <property type="match status" value="1"/>
</dbReference>
<dbReference type="Proteomes" id="UP000193642">
    <property type="component" value="Unassembled WGS sequence"/>
</dbReference>
<evidence type="ECO:0000313" key="6">
    <source>
        <dbReference type="Proteomes" id="UP000193642"/>
    </source>
</evidence>
<name>A0A1Y2D1D0_9FUNG</name>
<evidence type="ECO:0000256" key="2">
    <source>
        <dbReference type="ARBA" id="ARBA00022737"/>
    </source>
</evidence>
<dbReference type="PANTHER" id="PTHR19316:SF18">
    <property type="entry name" value="HSP70-BINDING PROTEIN 1"/>
    <property type="match status" value="1"/>
</dbReference>
<comment type="similarity">
    <text evidence="1">Belongs to the FES1 family.</text>
</comment>
<dbReference type="EMBL" id="MCGO01000002">
    <property type="protein sequence ID" value="ORY53060.1"/>
    <property type="molecule type" value="Genomic_DNA"/>
</dbReference>
<keyword evidence="2" id="KW-0677">Repeat</keyword>
<evidence type="ECO:0000256" key="1">
    <source>
        <dbReference type="ARBA" id="ARBA00011045"/>
    </source>
</evidence>
<dbReference type="PANTHER" id="PTHR19316">
    <property type="entry name" value="PROTEIN FOLDING REGULATOR"/>
    <property type="match status" value="1"/>
</dbReference>
<dbReference type="Pfam" id="PF08609">
    <property type="entry name" value="Fes1"/>
    <property type="match status" value="1"/>
</dbReference>
<gene>
    <name evidence="5" type="ORF">BCR33DRAFT_779416</name>
</gene>
<dbReference type="InterPro" id="IPR016024">
    <property type="entry name" value="ARM-type_fold"/>
</dbReference>